<keyword evidence="2" id="KW-1185">Reference proteome</keyword>
<evidence type="ECO:0000313" key="2">
    <source>
        <dbReference type="Proteomes" id="UP001328107"/>
    </source>
</evidence>
<dbReference type="Proteomes" id="UP001328107">
    <property type="component" value="Unassembled WGS sequence"/>
</dbReference>
<gene>
    <name evidence="1" type="ORF">PMAYCL1PPCAC_04101</name>
</gene>
<feature type="non-terminal residue" evidence="1">
    <location>
        <position position="458"/>
    </location>
</feature>
<evidence type="ECO:0000313" key="1">
    <source>
        <dbReference type="EMBL" id="GMR33906.1"/>
    </source>
</evidence>
<sequence length="458" mass="49874">RVVVEVRDAHLVLDTVSSLHDVVHLACIRDARCRHYVTPADVERRLVAQEVLPVRRVVVVAVELGHLDAVPAERVPQLAEGEMRVQLRVEDVDALLRELLGAVCRAVAGHLKVRLMRWNRVGVAVDHANLHDARVVRSQIRGDDNVETAAVDLPGSLRRVVPVQLNHHVRIVAGAANRQPNLGRVEHWPFAHRDGADDLGAGLGLRRLGRVVAVALEYLLIAGRAVEEHHVVHEVLVALRDVRPEPGNVVLAIEHSLGQSLDDAPVRRHLGRHLCPVGVDVDRELVGFFGHGVIVLRHDQQAVSDLSRNRGRREVGGGRGGAREDELVRADLDGVVLGVAGGELAAEAERRVRHGLQVTVLLTVAAHLEARVDEAVPQLACLHVEEAVVGHVELAVVREAEDPPLDVGEVGGLVVEAYRLLLVVGLPGDVHPMASELHRGRAVLRGGGVREEKEEDEE</sequence>
<reference evidence="2" key="1">
    <citation type="submission" date="2022-10" db="EMBL/GenBank/DDBJ databases">
        <title>Genome assembly of Pristionchus species.</title>
        <authorList>
            <person name="Yoshida K."/>
            <person name="Sommer R.J."/>
        </authorList>
    </citation>
    <scope>NUCLEOTIDE SEQUENCE [LARGE SCALE GENOMIC DNA]</scope>
    <source>
        <strain evidence="2">RS5460</strain>
    </source>
</reference>
<proteinExistence type="predicted"/>
<dbReference type="AlphaFoldDB" id="A0AAN5CAF6"/>
<accession>A0AAN5CAF6</accession>
<name>A0AAN5CAF6_9BILA</name>
<dbReference type="EMBL" id="BTRK01000001">
    <property type="protein sequence ID" value="GMR33906.1"/>
    <property type="molecule type" value="Genomic_DNA"/>
</dbReference>
<feature type="non-terminal residue" evidence="1">
    <location>
        <position position="1"/>
    </location>
</feature>
<comment type="caution">
    <text evidence="1">The sequence shown here is derived from an EMBL/GenBank/DDBJ whole genome shotgun (WGS) entry which is preliminary data.</text>
</comment>
<protein>
    <submittedName>
        <fullName evidence="1">Uncharacterized protein</fullName>
    </submittedName>
</protein>
<organism evidence="1 2">
    <name type="scientific">Pristionchus mayeri</name>
    <dbReference type="NCBI Taxonomy" id="1317129"/>
    <lineage>
        <taxon>Eukaryota</taxon>
        <taxon>Metazoa</taxon>
        <taxon>Ecdysozoa</taxon>
        <taxon>Nematoda</taxon>
        <taxon>Chromadorea</taxon>
        <taxon>Rhabditida</taxon>
        <taxon>Rhabditina</taxon>
        <taxon>Diplogasteromorpha</taxon>
        <taxon>Diplogasteroidea</taxon>
        <taxon>Neodiplogasteridae</taxon>
        <taxon>Pristionchus</taxon>
    </lineage>
</organism>